<evidence type="ECO:0000256" key="2">
    <source>
        <dbReference type="ARBA" id="ARBA00022553"/>
    </source>
</evidence>
<keyword evidence="5 12" id="KW-0418">Kinase</keyword>
<dbReference type="PROSITE" id="PS00107">
    <property type="entry name" value="PROTEIN_KINASE_ATP"/>
    <property type="match status" value="1"/>
</dbReference>
<dbReference type="InterPro" id="IPR017441">
    <property type="entry name" value="Protein_kinase_ATP_BS"/>
</dbReference>
<dbReference type="Pfam" id="PF00069">
    <property type="entry name" value="Pkinase"/>
    <property type="match status" value="1"/>
</dbReference>
<dbReference type="KEGG" id="nai:NECAME_00088"/>
<dbReference type="GO" id="GO:0005524">
    <property type="term" value="F:ATP binding"/>
    <property type="evidence" value="ECO:0007669"/>
    <property type="project" value="UniProtKB-UniRule"/>
</dbReference>
<evidence type="ECO:0000256" key="8">
    <source>
        <dbReference type="RuleBase" id="RU000304"/>
    </source>
</evidence>
<protein>
    <submittedName>
        <fullName evidence="12">Kinase domain protein</fullName>
    </submittedName>
</protein>
<proteinExistence type="inferred from homology"/>
<feature type="domain" description="Protein kinase" evidence="10">
    <location>
        <begin position="101"/>
        <end position="358"/>
    </location>
</feature>
<evidence type="ECO:0000256" key="1">
    <source>
        <dbReference type="ARBA" id="ARBA00022527"/>
    </source>
</evidence>
<evidence type="ECO:0000256" key="6">
    <source>
        <dbReference type="ARBA" id="ARBA00022840"/>
    </source>
</evidence>
<dbReference type="FunFam" id="1.10.510.10:FF:000008">
    <property type="entry name" value="Non-specific serine/threonine protein kinase"/>
    <property type="match status" value="1"/>
</dbReference>
<keyword evidence="1 8" id="KW-0723">Serine/threonine-protein kinase</keyword>
<dbReference type="PROSITE" id="PS00108">
    <property type="entry name" value="PROTEIN_KINASE_ST"/>
    <property type="match status" value="1"/>
</dbReference>
<dbReference type="Gene3D" id="1.10.510.10">
    <property type="entry name" value="Transferase(Phosphotransferase) domain 1"/>
    <property type="match status" value="1"/>
</dbReference>
<dbReference type="OMA" id="GYERNEM"/>
<evidence type="ECO:0000256" key="7">
    <source>
        <dbReference type="PROSITE-ProRule" id="PRU10141"/>
    </source>
</evidence>
<keyword evidence="3" id="KW-0808">Transferase</keyword>
<keyword evidence="2" id="KW-0597">Phosphoprotein</keyword>
<evidence type="ECO:0000259" key="10">
    <source>
        <dbReference type="PROSITE" id="PS50011"/>
    </source>
</evidence>
<evidence type="ECO:0000256" key="3">
    <source>
        <dbReference type="ARBA" id="ARBA00022679"/>
    </source>
</evidence>
<dbReference type="InterPro" id="IPR000719">
    <property type="entry name" value="Prot_kinase_dom"/>
</dbReference>
<dbReference type="SUPFAM" id="SSF56112">
    <property type="entry name" value="Protein kinase-like (PK-like)"/>
    <property type="match status" value="1"/>
</dbReference>
<dbReference type="InterPro" id="IPR008271">
    <property type="entry name" value="Ser/Thr_kinase_AS"/>
</dbReference>
<dbReference type="PROSITE" id="PS50011">
    <property type="entry name" value="PROTEIN_KINASE_DOM"/>
    <property type="match status" value="1"/>
</dbReference>
<dbReference type="AlphaFoldDB" id="W2TZW7"/>
<keyword evidence="6 7" id="KW-0067">ATP-binding</keyword>
<organism evidence="12 13">
    <name type="scientific">Necator americanus</name>
    <name type="common">Human hookworm</name>
    <dbReference type="NCBI Taxonomy" id="51031"/>
    <lineage>
        <taxon>Eukaryota</taxon>
        <taxon>Metazoa</taxon>
        <taxon>Ecdysozoa</taxon>
        <taxon>Nematoda</taxon>
        <taxon>Chromadorea</taxon>
        <taxon>Rhabditida</taxon>
        <taxon>Rhabditina</taxon>
        <taxon>Rhabditomorpha</taxon>
        <taxon>Strongyloidea</taxon>
        <taxon>Ancylostomatidae</taxon>
        <taxon>Bunostominae</taxon>
        <taxon>Necator</taxon>
    </lineage>
</organism>
<evidence type="ECO:0000259" key="11">
    <source>
        <dbReference type="PROSITE" id="PS51285"/>
    </source>
</evidence>
<accession>W2TZW7</accession>
<comment type="similarity">
    <text evidence="8">Belongs to the protein kinase superfamily.</text>
</comment>
<evidence type="ECO:0000256" key="5">
    <source>
        <dbReference type="ARBA" id="ARBA00022777"/>
    </source>
</evidence>
<dbReference type="SMART" id="SM00133">
    <property type="entry name" value="S_TK_X"/>
    <property type="match status" value="1"/>
</dbReference>
<feature type="signal peptide" evidence="9">
    <location>
        <begin position="1"/>
        <end position="18"/>
    </location>
</feature>
<evidence type="ECO:0000256" key="9">
    <source>
        <dbReference type="SAM" id="SignalP"/>
    </source>
</evidence>
<feature type="binding site" evidence="7">
    <location>
        <position position="130"/>
    </location>
    <ligand>
        <name>ATP</name>
        <dbReference type="ChEBI" id="CHEBI:30616"/>
    </ligand>
</feature>
<keyword evidence="13" id="KW-1185">Reference proteome</keyword>
<dbReference type="OrthoDB" id="63267at2759"/>
<evidence type="ECO:0000313" key="13">
    <source>
        <dbReference type="Proteomes" id="UP000053676"/>
    </source>
</evidence>
<keyword evidence="4 7" id="KW-0547">Nucleotide-binding</keyword>
<dbReference type="SMART" id="SM00220">
    <property type="entry name" value="S_TKc"/>
    <property type="match status" value="1"/>
</dbReference>
<dbReference type="GO" id="GO:0004674">
    <property type="term" value="F:protein serine/threonine kinase activity"/>
    <property type="evidence" value="ECO:0007669"/>
    <property type="project" value="UniProtKB-KW"/>
</dbReference>
<dbReference type="Proteomes" id="UP000053676">
    <property type="component" value="Unassembled WGS sequence"/>
</dbReference>
<evidence type="ECO:0000313" key="12">
    <source>
        <dbReference type="EMBL" id="ETN87229.1"/>
    </source>
</evidence>
<feature type="domain" description="AGC-kinase C-terminal" evidence="11">
    <location>
        <begin position="359"/>
        <end position="429"/>
    </location>
</feature>
<gene>
    <name evidence="12" type="ORF">NECAME_00088</name>
</gene>
<dbReference type="InterPro" id="IPR011009">
    <property type="entry name" value="Kinase-like_dom_sf"/>
</dbReference>
<dbReference type="InterPro" id="IPR000961">
    <property type="entry name" value="AGC-kinase_C"/>
</dbReference>
<dbReference type="Gene3D" id="3.30.200.20">
    <property type="entry name" value="Phosphorylase Kinase, domain 1"/>
    <property type="match status" value="1"/>
</dbReference>
<sequence>MSKHVILNLSTLIHQVVGCASERATQALNKMCSKKKFLQAEAKLQEKRRKWIIALVQELLAEYHDNEDVREFLSLRDVEDYEEAHVDLGPKEHAMACASNFDFLNTIGKGNFGRVYQVRHIETGKIYAMKVLSKEHIRKKNEVKHVMAELSVLKSNINHPFLVSLHFSFQSKDKLYFVLDHLNGGELFSHLQREKQFSESRSRFYAAEIASALGYLHDNNIIYRDLKPENLLLDKHGYLVMTDFGLCKENMTSTSVTNTFCGTPEYLAPEIVLKQPYGITVDWWCLGCVLYEMLFGLPPFYSRDHNEMYNRIVNEPVKIKKNVSAASSDIINGLLRKDRTKRLGAKMDFKQIRDHPFFLPIDWDKLLRREVRAPFIPRIENDTDVHNISEDFVKMKINPASLIPQNMSSTYRDHDFPGFTYVQNNALST</sequence>
<reference evidence="13" key="1">
    <citation type="journal article" date="2014" name="Nat. Genet.">
        <title>Genome of the human hookworm Necator americanus.</title>
        <authorList>
            <person name="Tang Y.T."/>
            <person name="Gao X."/>
            <person name="Rosa B.A."/>
            <person name="Abubucker S."/>
            <person name="Hallsworth-Pepin K."/>
            <person name="Martin J."/>
            <person name="Tyagi R."/>
            <person name="Heizer E."/>
            <person name="Zhang X."/>
            <person name="Bhonagiri-Palsikar V."/>
            <person name="Minx P."/>
            <person name="Warren W.C."/>
            <person name="Wang Q."/>
            <person name="Zhan B."/>
            <person name="Hotez P.J."/>
            <person name="Sternberg P.W."/>
            <person name="Dougall A."/>
            <person name="Gaze S.T."/>
            <person name="Mulvenna J."/>
            <person name="Sotillo J."/>
            <person name="Ranganathan S."/>
            <person name="Rabelo E.M."/>
            <person name="Wilson R.K."/>
            <person name="Felgner P.L."/>
            <person name="Bethony J."/>
            <person name="Hawdon J.M."/>
            <person name="Gasser R.B."/>
            <person name="Loukas A."/>
            <person name="Mitreva M."/>
        </authorList>
    </citation>
    <scope>NUCLEOTIDE SEQUENCE [LARGE SCALE GENOMIC DNA]</scope>
</reference>
<feature type="chain" id="PRO_5004825525" evidence="9">
    <location>
        <begin position="19"/>
        <end position="429"/>
    </location>
</feature>
<dbReference type="EMBL" id="KI657455">
    <property type="protein sequence ID" value="ETN87229.1"/>
    <property type="molecule type" value="Genomic_DNA"/>
</dbReference>
<dbReference type="PANTHER" id="PTHR24351">
    <property type="entry name" value="RIBOSOMAL PROTEIN S6 KINASE"/>
    <property type="match status" value="1"/>
</dbReference>
<dbReference type="PROSITE" id="PS51285">
    <property type="entry name" value="AGC_KINASE_CTER"/>
    <property type="match status" value="1"/>
</dbReference>
<keyword evidence="9" id="KW-0732">Signal</keyword>
<dbReference type="FunFam" id="3.30.200.20:FF:000042">
    <property type="entry name" value="Aurora kinase A"/>
    <property type="match status" value="1"/>
</dbReference>
<dbReference type="STRING" id="51031.W2TZW7"/>
<evidence type="ECO:0000256" key="4">
    <source>
        <dbReference type="ARBA" id="ARBA00022741"/>
    </source>
</evidence>
<name>W2TZW7_NECAM</name>